<dbReference type="OrthoDB" id="3178264at2759"/>
<dbReference type="Proteomes" id="UP000034680">
    <property type="component" value="Unassembled WGS sequence"/>
</dbReference>
<keyword evidence="3" id="KW-1185">Reference proteome</keyword>
<accession>A0A0G2FHE9</accession>
<reference evidence="2 3" key="2">
    <citation type="submission" date="2015-05" db="EMBL/GenBank/DDBJ databases">
        <authorList>
            <person name="Morales-Cruz A."/>
            <person name="Amrine K.C."/>
            <person name="Cantu D."/>
        </authorList>
    </citation>
    <scope>NUCLEOTIDE SEQUENCE [LARGE SCALE GENOMIC DNA]</scope>
    <source>
        <strain evidence="2">DA912</strain>
    </source>
</reference>
<name>A0A0G2FHE9_9PEZI</name>
<evidence type="ECO:0008006" key="4">
    <source>
        <dbReference type="Google" id="ProtNLM"/>
    </source>
</evidence>
<protein>
    <recommendedName>
        <fullName evidence="4">Cell wall protein</fullName>
    </recommendedName>
</protein>
<evidence type="ECO:0000256" key="1">
    <source>
        <dbReference type="SAM" id="SignalP"/>
    </source>
</evidence>
<organism evidence="2 3">
    <name type="scientific">Diaporthe ampelina</name>
    <dbReference type="NCBI Taxonomy" id="1214573"/>
    <lineage>
        <taxon>Eukaryota</taxon>
        <taxon>Fungi</taxon>
        <taxon>Dikarya</taxon>
        <taxon>Ascomycota</taxon>
        <taxon>Pezizomycotina</taxon>
        <taxon>Sordariomycetes</taxon>
        <taxon>Sordariomycetidae</taxon>
        <taxon>Diaporthales</taxon>
        <taxon>Diaporthaceae</taxon>
        <taxon>Diaporthe</taxon>
    </lineage>
</organism>
<dbReference type="STRING" id="1214573.A0A0G2FHE9"/>
<keyword evidence="1" id="KW-0732">Signal</keyword>
<evidence type="ECO:0000313" key="2">
    <source>
        <dbReference type="EMBL" id="KKY33539.1"/>
    </source>
</evidence>
<proteinExistence type="predicted"/>
<comment type="caution">
    <text evidence="2">The sequence shown here is derived from an EMBL/GenBank/DDBJ whole genome shotgun (WGS) entry which is preliminary data.</text>
</comment>
<feature type="signal peptide" evidence="1">
    <location>
        <begin position="1"/>
        <end position="18"/>
    </location>
</feature>
<gene>
    <name evidence="2" type="ORF">UCDDA912_g06518</name>
</gene>
<evidence type="ECO:0000313" key="3">
    <source>
        <dbReference type="Proteomes" id="UP000034680"/>
    </source>
</evidence>
<dbReference type="AlphaFoldDB" id="A0A0G2FHE9"/>
<reference evidence="2 3" key="1">
    <citation type="submission" date="2015-05" db="EMBL/GenBank/DDBJ databases">
        <title>Distinctive expansion of gene families associated with plant cell wall degradation and secondary metabolism in the genomes of grapevine trunk pathogens.</title>
        <authorList>
            <person name="Lawrence D.P."/>
            <person name="Travadon R."/>
            <person name="Rolshausen P.E."/>
            <person name="Baumgartner K."/>
        </authorList>
    </citation>
    <scope>NUCLEOTIDE SEQUENCE [LARGE SCALE GENOMIC DNA]</scope>
    <source>
        <strain evidence="2">DA912</strain>
    </source>
</reference>
<dbReference type="EMBL" id="LCUC01000239">
    <property type="protein sequence ID" value="KKY33539.1"/>
    <property type="molecule type" value="Genomic_DNA"/>
</dbReference>
<feature type="chain" id="PRO_5002544041" description="Cell wall protein" evidence="1">
    <location>
        <begin position="19"/>
        <end position="134"/>
    </location>
</feature>
<sequence>MYAFRVIIAALFAITTSASVVERQLGGIGCNVARFQILGALGDAGDAISEIQDADVQTAAQAGLDQANDGIGQIASSLLSGAAAPAESRDAVEAGLAAMDSALSGADDSDAAVGDAQTALADATAAGQDVVAKC</sequence>